<dbReference type="EMBL" id="CZQD01000038">
    <property type="protein sequence ID" value="CUS57261.1"/>
    <property type="molecule type" value="Genomic_DNA"/>
</dbReference>
<proteinExistence type="inferred from homology"/>
<dbReference type="SUPFAM" id="SSF48208">
    <property type="entry name" value="Six-hairpin glycosidases"/>
    <property type="match status" value="1"/>
</dbReference>
<gene>
    <name evidence="3" type="ORF">MGWOODY_Hyp864</name>
</gene>
<reference evidence="3" key="1">
    <citation type="submission" date="2015-10" db="EMBL/GenBank/DDBJ databases">
        <authorList>
            <person name="Gilbert D.G."/>
        </authorList>
    </citation>
    <scope>NUCLEOTIDE SEQUENCE</scope>
</reference>
<dbReference type="Gene3D" id="1.50.10.10">
    <property type="match status" value="1"/>
</dbReference>
<dbReference type="InterPro" id="IPR012341">
    <property type="entry name" value="6hp_glycosidase-like_sf"/>
</dbReference>
<protein>
    <submittedName>
        <fullName evidence="3">Mannose-6-phosphate isomerase</fullName>
        <ecNumber evidence="3">5.3.1.8</ecNumber>
    </submittedName>
</protein>
<sequence>MSKAALRRRAKEARHWLFEACFPLWSERGIGESGLFRETLSLDHAPVQDEITRIRVQARQTYVFAQAALLGWKPDISLDLVHHGVRTLSGTARREDGLVGRTLNADSHEYVDDTPDTYDLAFTLYALAVASEALDDGSGAIASARALLDALDGRMKDRINGGYAESLPPPSQRSQNPHMHLLEACLALHRADPEGDHLTRASELISLFQAKFTAGPGGLLGEFFAPDWAEGAGDAARIVEPGHQFEWIWLLSQHARATDQPIPPIAGRLYSFATSTLDPDGRAILEVTRDGAPHNAGRRTWSQTEALKAHLAMLNLTDDDAIAAAACQSFDILMDEYLTPEGGWIDQYDGDGHIVSTNMPASTGYHVTLAFSELIRAMEA</sequence>
<dbReference type="InterPro" id="IPR008928">
    <property type="entry name" value="6-hairpin_glycosidase_sf"/>
</dbReference>
<dbReference type="PANTHER" id="PTHR15108">
    <property type="entry name" value="N-ACYLGLUCOSAMINE-2-EPIMERASE"/>
    <property type="match status" value="1"/>
</dbReference>
<dbReference type="EC" id="5.3.1.8" evidence="3"/>
<dbReference type="GO" id="GO:0005975">
    <property type="term" value="P:carbohydrate metabolic process"/>
    <property type="evidence" value="ECO:0007669"/>
    <property type="project" value="InterPro"/>
</dbReference>
<dbReference type="Pfam" id="PF07221">
    <property type="entry name" value="GlcNAc_2-epim"/>
    <property type="match status" value="1"/>
</dbReference>
<accession>A0A160U167</accession>
<name>A0A160U167_9ZZZZ</name>
<dbReference type="GO" id="GO:0004476">
    <property type="term" value="F:mannose-6-phosphate isomerase activity"/>
    <property type="evidence" value="ECO:0007669"/>
    <property type="project" value="UniProtKB-EC"/>
</dbReference>
<organism evidence="3">
    <name type="scientific">hydrothermal vent metagenome</name>
    <dbReference type="NCBI Taxonomy" id="652676"/>
    <lineage>
        <taxon>unclassified sequences</taxon>
        <taxon>metagenomes</taxon>
        <taxon>ecological metagenomes</taxon>
    </lineage>
</organism>
<evidence type="ECO:0000256" key="1">
    <source>
        <dbReference type="ARBA" id="ARBA00008558"/>
    </source>
</evidence>
<comment type="similarity">
    <text evidence="1">Belongs to the N-acylglucosamine 2-epimerase family.</text>
</comment>
<evidence type="ECO:0000256" key="2">
    <source>
        <dbReference type="ARBA" id="ARBA00023235"/>
    </source>
</evidence>
<dbReference type="AlphaFoldDB" id="A0A160U167"/>
<keyword evidence="2 3" id="KW-0413">Isomerase</keyword>
<dbReference type="InterPro" id="IPR010819">
    <property type="entry name" value="AGE/CE"/>
</dbReference>
<evidence type="ECO:0000313" key="3">
    <source>
        <dbReference type="EMBL" id="CUS57261.1"/>
    </source>
</evidence>